<keyword evidence="3" id="KW-1185">Reference proteome</keyword>
<evidence type="ECO:0000256" key="1">
    <source>
        <dbReference type="SAM" id="MobiDB-lite"/>
    </source>
</evidence>
<dbReference type="RefSeq" id="WP_220170519.1">
    <property type="nucleotide sequence ID" value="NZ_JAIBOA010000032.1"/>
</dbReference>
<dbReference type="EMBL" id="JAIBOA010000032">
    <property type="protein sequence ID" value="MBW8487283.1"/>
    <property type="molecule type" value="Genomic_DNA"/>
</dbReference>
<name>A0ABS7G6M3_9ACTN</name>
<evidence type="ECO:0000313" key="3">
    <source>
        <dbReference type="Proteomes" id="UP000774570"/>
    </source>
</evidence>
<feature type="region of interest" description="Disordered" evidence="1">
    <location>
        <begin position="149"/>
        <end position="173"/>
    </location>
</feature>
<proteinExistence type="predicted"/>
<accession>A0ABS7G6M3</accession>
<reference evidence="2 3" key="1">
    <citation type="submission" date="2021-07" db="EMBL/GenBank/DDBJ databases">
        <title>Actinomadura sp. PM05-2 isolated from lichen.</title>
        <authorList>
            <person name="Somphong A."/>
            <person name="Phongsopitanun W."/>
            <person name="Tanasupawat S."/>
            <person name="Peongsungnone V."/>
        </authorList>
    </citation>
    <scope>NUCLEOTIDE SEQUENCE [LARGE SCALE GENOMIC DNA]</scope>
    <source>
        <strain evidence="2 3">PM05-2</strain>
    </source>
</reference>
<evidence type="ECO:0008006" key="4">
    <source>
        <dbReference type="Google" id="ProtNLM"/>
    </source>
</evidence>
<organism evidence="2 3">
    <name type="scientific">Actinomadura parmotrematis</name>
    <dbReference type="NCBI Taxonomy" id="2864039"/>
    <lineage>
        <taxon>Bacteria</taxon>
        <taxon>Bacillati</taxon>
        <taxon>Actinomycetota</taxon>
        <taxon>Actinomycetes</taxon>
        <taxon>Streptosporangiales</taxon>
        <taxon>Thermomonosporaceae</taxon>
        <taxon>Actinomadura</taxon>
    </lineage>
</organism>
<evidence type="ECO:0000313" key="2">
    <source>
        <dbReference type="EMBL" id="MBW8487283.1"/>
    </source>
</evidence>
<sequence>MPQLRPGDQHRPAPTRFAFYGYTCTGPLVETPGRDQQFCDLTRAQTLTEQLGGQIITQYYDIDSDHRLHPRLRPWTQRPQARLMLDALPSHEFDALIVANITPWLFAGDDVWDVVALLARHGMTLWTPGIHRPLDPTNPEHALMASIYTGTAGEGNGPTSRPDADGSSAGGRS</sequence>
<dbReference type="Proteomes" id="UP000774570">
    <property type="component" value="Unassembled WGS sequence"/>
</dbReference>
<comment type="caution">
    <text evidence="2">The sequence shown here is derived from an EMBL/GenBank/DDBJ whole genome shotgun (WGS) entry which is preliminary data.</text>
</comment>
<protein>
    <recommendedName>
        <fullName evidence="4">Recombinase family protein</fullName>
    </recommendedName>
</protein>
<gene>
    <name evidence="2" type="ORF">K1Y72_33365</name>
</gene>